<dbReference type="InterPro" id="IPR036291">
    <property type="entry name" value="NAD(P)-bd_dom_sf"/>
</dbReference>
<proteinExistence type="inferred from homology"/>
<dbReference type="RefSeq" id="WP_315950665.1">
    <property type="nucleotide sequence ID" value="NZ_JAWCUD010000002.1"/>
</dbReference>
<dbReference type="PRINTS" id="PR00081">
    <property type="entry name" value="GDHRDH"/>
</dbReference>
<evidence type="ECO:0000256" key="2">
    <source>
        <dbReference type="ARBA" id="ARBA00023002"/>
    </source>
</evidence>
<accession>A0ABU3R9T9</accession>
<comment type="caution">
    <text evidence="3">The sequence shown here is derived from an EMBL/GenBank/DDBJ whole genome shotgun (WGS) entry which is preliminary data.</text>
</comment>
<organism evidence="3 4">
    <name type="scientific">Paenibacillus violae</name>
    <dbReference type="NCBI Taxonomy" id="3077234"/>
    <lineage>
        <taxon>Bacteria</taxon>
        <taxon>Bacillati</taxon>
        <taxon>Bacillota</taxon>
        <taxon>Bacilli</taxon>
        <taxon>Bacillales</taxon>
        <taxon>Paenibacillaceae</taxon>
        <taxon>Paenibacillus</taxon>
    </lineage>
</organism>
<protein>
    <submittedName>
        <fullName evidence="3">Oxidoreductase</fullName>
    </submittedName>
</protein>
<evidence type="ECO:0000313" key="4">
    <source>
        <dbReference type="Proteomes" id="UP001260980"/>
    </source>
</evidence>
<keyword evidence="4" id="KW-1185">Reference proteome</keyword>
<dbReference type="Gene3D" id="3.40.50.720">
    <property type="entry name" value="NAD(P)-binding Rossmann-like Domain"/>
    <property type="match status" value="1"/>
</dbReference>
<gene>
    <name evidence="3" type="ORF">RQP52_07895</name>
</gene>
<dbReference type="SUPFAM" id="SSF51735">
    <property type="entry name" value="NAD(P)-binding Rossmann-fold domains"/>
    <property type="match status" value="1"/>
</dbReference>
<dbReference type="Proteomes" id="UP001260980">
    <property type="component" value="Unassembled WGS sequence"/>
</dbReference>
<sequence length="327" mass="35263">MATKQTPISSGFGATSTAAEVIQGIDLTGKIIVVTGGYSGIGLETVRAFHSAGAKVIVPARDINKAKAALAEMPDVLIEVMDLLHPASIDAFADRFLRHFDKLHILVNNAGVMAAPLARDERGNESQFAANHLGHFQLTVRLWPALVRAEGARVVALSSYGYIRGEVDFDDPHFEHREYHPWAAYGQAKSANALFAVALDSIGQRQGVRAFSVHPGGIATDLQRHLSQTELDAVKLFDENGKPIIDPEGADRKTPQQGAATSVWCATSPRLEGLGGVYCVNCEIAPLLPNDESMERFGVRPRAIDPVAAGRLWQLSEQLTGSKIKPE</sequence>
<reference evidence="3 4" key="1">
    <citation type="submission" date="2023-10" db="EMBL/GenBank/DDBJ databases">
        <title>Paenibacillus strain PFR10 Genome sequencing and assembly.</title>
        <authorList>
            <person name="Kim I."/>
        </authorList>
    </citation>
    <scope>NUCLEOTIDE SEQUENCE [LARGE SCALE GENOMIC DNA]</scope>
    <source>
        <strain evidence="3 4">PFR10</strain>
    </source>
</reference>
<dbReference type="PANTHER" id="PTHR24320:SF148">
    <property type="entry name" value="NAD(P)-BINDING ROSSMANN-FOLD SUPERFAMILY PROTEIN"/>
    <property type="match status" value="1"/>
</dbReference>
<dbReference type="InterPro" id="IPR002347">
    <property type="entry name" value="SDR_fam"/>
</dbReference>
<dbReference type="PANTHER" id="PTHR24320">
    <property type="entry name" value="RETINOL DEHYDROGENASE"/>
    <property type="match status" value="1"/>
</dbReference>
<keyword evidence="2" id="KW-0560">Oxidoreductase</keyword>
<dbReference type="EMBL" id="JAWCUD010000002">
    <property type="protein sequence ID" value="MDU0201007.1"/>
    <property type="molecule type" value="Genomic_DNA"/>
</dbReference>
<dbReference type="Pfam" id="PF00106">
    <property type="entry name" value="adh_short"/>
    <property type="match status" value="1"/>
</dbReference>
<evidence type="ECO:0000313" key="3">
    <source>
        <dbReference type="EMBL" id="MDU0201007.1"/>
    </source>
</evidence>
<comment type="similarity">
    <text evidence="1">Belongs to the short-chain dehydrogenases/reductases (SDR) family.</text>
</comment>
<evidence type="ECO:0000256" key="1">
    <source>
        <dbReference type="ARBA" id="ARBA00006484"/>
    </source>
</evidence>
<name>A0ABU3R9T9_9BACL</name>
<dbReference type="NCBIfam" id="NF004845">
    <property type="entry name" value="PRK06196.1"/>
    <property type="match status" value="1"/>
</dbReference>